<accession>A0A0F8WYM2</accession>
<dbReference type="SUPFAM" id="SSF55073">
    <property type="entry name" value="Nucleotide cyclase"/>
    <property type="match status" value="1"/>
</dbReference>
<dbReference type="PANTHER" id="PTHR43081">
    <property type="entry name" value="ADENYLATE CYCLASE, TERMINAL-DIFFERENTIATION SPECIFIC-RELATED"/>
    <property type="match status" value="1"/>
</dbReference>
<dbReference type="Pfam" id="PF12773">
    <property type="entry name" value="DZR"/>
    <property type="match status" value="1"/>
</dbReference>
<dbReference type="EMBL" id="LAZR01066449">
    <property type="protein sequence ID" value="KKK53545.1"/>
    <property type="molecule type" value="Genomic_DNA"/>
</dbReference>
<dbReference type="CDD" id="cd07302">
    <property type="entry name" value="CHD"/>
    <property type="match status" value="1"/>
</dbReference>
<dbReference type="PANTHER" id="PTHR43081:SF1">
    <property type="entry name" value="ADENYLATE CYCLASE, TERMINAL-DIFFERENTIATION SPECIFIC"/>
    <property type="match status" value="1"/>
</dbReference>
<dbReference type="GO" id="GO:0035556">
    <property type="term" value="P:intracellular signal transduction"/>
    <property type="evidence" value="ECO:0007669"/>
    <property type="project" value="InterPro"/>
</dbReference>
<dbReference type="Pfam" id="PF00211">
    <property type="entry name" value="Guanylate_cyc"/>
    <property type="match status" value="1"/>
</dbReference>
<evidence type="ECO:0000313" key="2">
    <source>
        <dbReference type="EMBL" id="KKK53545.1"/>
    </source>
</evidence>
<dbReference type="GO" id="GO:0006171">
    <property type="term" value="P:cAMP biosynthetic process"/>
    <property type="evidence" value="ECO:0007669"/>
    <property type="project" value="TreeGrafter"/>
</dbReference>
<protein>
    <recommendedName>
        <fullName evidence="1">Guanylate cyclase domain-containing protein</fullName>
    </recommendedName>
</protein>
<dbReference type="InterPro" id="IPR001054">
    <property type="entry name" value="A/G_cyclase"/>
</dbReference>
<proteinExistence type="predicted"/>
<dbReference type="InterPro" id="IPR025874">
    <property type="entry name" value="DZR"/>
</dbReference>
<sequence length="229" mass="25635">MECSECQFENAEGAKFCNECGNQLELACPQCGKVNQPGSKFCNECGHNLTLPSESSPKPSLKELSFDEKLDKIQRYLPKGLTEKILSQRNKIEGEHKQVTVMFCDMEGFTQLSERLGPEEAYTIMDQVYEILIHKVHDYEGTVNEMTGDGIMALFGAPIALEDAPQRAIRSAYAIHREVTRFNDKIKQEKEKIPPIKMRIGIHTGPVVVGTLGNDLRVEFKAVGDTVNL</sequence>
<dbReference type="InterPro" id="IPR050697">
    <property type="entry name" value="Adenylyl/Guanylyl_Cyclase_3/4"/>
</dbReference>
<dbReference type="Gene3D" id="3.30.70.1230">
    <property type="entry name" value="Nucleotide cyclase"/>
    <property type="match status" value="1"/>
</dbReference>
<dbReference type="PROSITE" id="PS50125">
    <property type="entry name" value="GUANYLATE_CYCLASE_2"/>
    <property type="match status" value="1"/>
</dbReference>
<organism evidence="2">
    <name type="scientific">marine sediment metagenome</name>
    <dbReference type="NCBI Taxonomy" id="412755"/>
    <lineage>
        <taxon>unclassified sequences</taxon>
        <taxon>metagenomes</taxon>
        <taxon>ecological metagenomes</taxon>
    </lineage>
</organism>
<dbReference type="AlphaFoldDB" id="A0A0F8WYM2"/>
<feature type="domain" description="Guanylate cyclase" evidence="1">
    <location>
        <begin position="100"/>
        <end position="229"/>
    </location>
</feature>
<dbReference type="InterPro" id="IPR029787">
    <property type="entry name" value="Nucleotide_cyclase"/>
</dbReference>
<comment type="caution">
    <text evidence="2">The sequence shown here is derived from an EMBL/GenBank/DDBJ whole genome shotgun (WGS) entry which is preliminary data.</text>
</comment>
<evidence type="ECO:0000259" key="1">
    <source>
        <dbReference type="PROSITE" id="PS50125"/>
    </source>
</evidence>
<name>A0A0F8WYM2_9ZZZZ</name>
<reference evidence="2" key="1">
    <citation type="journal article" date="2015" name="Nature">
        <title>Complex archaea that bridge the gap between prokaryotes and eukaryotes.</title>
        <authorList>
            <person name="Spang A."/>
            <person name="Saw J.H."/>
            <person name="Jorgensen S.L."/>
            <person name="Zaremba-Niedzwiedzka K."/>
            <person name="Martijn J."/>
            <person name="Lind A.E."/>
            <person name="van Eijk R."/>
            <person name="Schleper C."/>
            <person name="Guy L."/>
            <person name="Ettema T.J."/>
        </authorList>
    </citation>
    <scope>NUCLEOTIDE SEQUENCE</scope>
</reference>
<gene>
    <name evidence="2" type="ORF">LCGC14_3093720</name>
</gene>
<feature type="non-terminal residue" evidence="2">
    <location>
        <position position="229"/>
    </location>
</feature>
<dbReference type="SMART" id="SM00044">
    <property type="entry name" value="CYCc"/>
    <property type="match status" value="1"/>
</dbReference>